<feature type="region of interest" description="Disordered" evidence="1">
    <location>
        <begin position="95"/>
        <end position="115"/>
    </location>
</feature>
<dbReference type="PANTHER" id="PTHR23185:SF0">
    <property type="entry name" value="PROTEIN VIRILIZER HOMOLOG"/>
    <property type="match status" value="1"/>
</dbReference>
<feature type="compositionally biased region" description="Basic and acidic residues" evidence="1">
    <location>
        <begin position="176"/>
        <end position="188"/>
    </location>
</feature>
<feature type="region of interest" description="Disordered" evidence="1">
    <location>
        <begin position="166"/>
        <end position="206"/>
    </location>
</feature>
<dbReference type="STRING" id="418985.A0A1V9WZ61"/>
<reference evidence="2 3" key="1">
    <citation type="journal article" date="2017" name="Gigascience">
        <title>Draft genome of the honey bee ectoparasitic mite, Tropilaelaps mercedesae, is shaped by the parasitic life history.</title>
        <authorList>
            <person name="Dong X."/>
            <person name="Armstrong S.D."/>
            <person name="Xia D."/>
            <person name="Makepeace B.L."/>
            <person name="Darby A.C."/>
            <person name="Kadowaki T."/>
        </authorList>
    </citation>
    <scope>NUCLEOTIDE SEQUENCE [LARGE SCALE GENOMIC DNA]</scope>
    <source>
        <strain evidence="2">Wuxi-XJTLU</strain>
    </source>
</reference>
<dbReference type="Proteomes" id="UP000192247">
    <property type="component" value="Unassembled WGS sequence"/>
</dbReference>
<evidence type="ECO:0000313" key="3">
    <source>
        <dbReference type="Proteomes" id="UP000192247"/>
    </source>
</evidence>
<gene>
    <name evidence="2" type="ORF">BIW11_04979</name>
</gene>
<organism evidence="2 3">
    <name type="scientific">Tropilaelaps mercedesae</name>
    <dbReference type="NCBI Taxonomy" id="418985"/>
    <lineage>
        <taxon>Eukaryota</taxon>
        <taxon>Metazoa</taxon>
        <taxon>Ecdysozoa</taxon>
        <taxon>Arthropoda</taxon>
        <taxon>Chelicerata</taxon>
        <taxon>Arachnida</taxon>
        <taxon>Acari</taxon>
        <taxon>Parasitiformes</taxon>
        <taxon>Mesostigmata</taxon>
        <taxon>Gamasina</taxon>
        <taxon>Dermanyssoidea</taxon>
        <taxon>Laelapidae</taxon>
        <taxon>Tropilaelaps</taxon>
    </lineage>
</organism>
<evidence type="ECO:0000256" key="1">
    <source>
        <dbReference type="SAM" id="MobiDB-lite"/>
    </source>
</evidence>
<evidence type="ECO:0000313" key="2">
    <source>
        <dbReference type="EMBL" id="OQR66497.1"/>
    </source>
</evidence>
<dbReference type="PANTHER" id="PTHR23185">
    <property type="entry name" value="PROTEIN VIRILIZER HOMOLOG"/>
    <property type="match status" value="1"/>
</dbReference>
<dbReference type="InterPro" id="IPR026736">
    <property type="entry name" value="Virilizer"/>
</dbReference>
<comment type="caution">
    <text evidence="2">The sequence shown here is derived from an EMBL/GenBank/DDBJ whole genome shotgun (WGS) entry which is preliminary data.</text>
</comment>
<proteinExistence type="predicted"/>
<dbReference type="GO" id="GO:0036396">
    <property type="term" value="C:RNA N6-methyladenosine methyltransferase complex"/>
    <property type="evidence" value="ECO:0007669"/>
    <property type="project" value="TreeGrafter"/>
</dbReference>
<dbReference type="EMBL" id="MNPL01032257">
    <property type="protein sequence ID" value="OQR66497.1"/>
    <property type="molecule type" value="Genomic_DNA"/>
</dbReference>
<feature type="region of interest" description="Disordered" evidence="1">
    <location>
        <begin position="136"/>
        <end position="155"/>
    </location>
</feature>
<feature type="non-terminal residue" evidence="2">
    <location>
        <position position="1"/>
    </location>
</feature>
<protein>
    <submittedName>
        <fullName evidence="2">Protein virilizer-like</fullName>
    </submittedName>
</protein>
<keyword evidence="3" id="KW-1185">Reference proteome</keyword>
<name>A0A1V9WZ61_9ACAR</name>
<dbReference type="InParanoid" id="A0A1V9WZ61"/>
<dbReference type="AlphaFoldDB" id="A0A1V9WZ61"/>
<dbReference type="GO" id="GO:0003723">
    <property type="term" value="F:RNA binding"/>
    <property type="evidence" value="ECO:0007669"/>
    <property type="project" value="TreeGrafter"/>
</dbReference>
<sequence length="206" mass="23341">ESAAVQKSLNEIFEAERVVYVIDDIPDVDLEASRLLRVTSDFDDYQRECALQRDTLLIETDLVAISETCTMSELSLRAELEKMLARTIKQEPLTALPKHHRNTGHGSGSEEAKKQQPFVAPMRPNIAPLMMARQSRANDPFRSRPPNTSRPPSMHVDDFVAMESSCSSRSSMLLHRTSERPRPMERSRGPSRGMTWQPAGPSQRYF</sequence>
<accession>A0A1V9WZ61</accession>
<feature type="compositionally biased region" description="Low complexity" evidence="1">
    <location>
        <begin position="144"/>
        <end position="153"/>
    </location>
</feature>